<evidence type="ECO:0000313" key="3">
    <source>
        <dbReference type="Proteomes" id="UP000427108"/>
    </source>
</evidence>
<name>A0A6B8N733_KLEOX</name>
<dbReference type="OrthoDB" id="6539751at2"/>
<dbReference type="EMBL" id="CP046115">
    <property type="protein sequence ID" value="QGN40481.1"/>
    <property type="molecule type" value="Genomic_DNA"/>
</dbReference>
<proteinExistence type="predicted"/>
<feature type="region of interest" description="Disordered" evidence="1">
    <location>
        <begin position="74"/>
        <end position="107"/>
    </location>
</feature>
<organism evidence="2 3">
    <name type="scientific">Klebsiella oxytoca</name>
    <dbReference type="NCBI Taxonomy" id="571"/>
    <lineage>
        <taxon>Bacteria</taxon>
        <taxon>Pseudomonadati</taxon>
        <taxon>Pseudomonadota</taxon>
        <taxon>Gammaproteobacteria</taxon>
        <taxon>Enterobacterales</taxon>
        <taxon>Enterobacteriaceae</taxon>
        <taxon>Klebsiella/Raoultella group</taxon>
        <taxon>Klebsiella</taxon>
    </lineage>
</organism>
<dbReference type="InterPro" id="IPR036388">
    <property type="entry name" value="WH-like_DNA-bd_sf"/>
</dbReference>
<dbReference type="AlphaFoldDB" id="A0A6B8N733"/>
<dbReference type="Proteomes" id="UP000427108">
    <property type="component" value="Chromosome"/>
</dbReference>
<protein>
    <submittedName>
        <fullName evidence="2">Uncharacterized protein</fullName>
    </submittedName>
</protein>
<accession>A0A6B8N733</accession>
<evidence type="ECO:0000313" key="2">
    <source>
        <dbReference type="EMBL" id="QGN40481.1"/>
    </source>
</evidence>
<sequence length="107" mass="11679">MIRDTVMNSGDFDPLTDSLIGEAVLSLLKNKGPITTQALVNKLQAMLTGEADKKRRDAIGRIIDEINNMVAHRGKKTPLGTSDAKNDWNDPKSLLGSSRQSGTHKIH</sequence>
<reference evidence="2 3" key="1">
    <citation type="submission" date="2019-11" db="EMBL/GenBank/DDBJ databases">
        <title>Isolation and Application of One Kind of P-Hydroxybenzoic Acid Degrading Bacterium in Mitigating Cropping Obstacle of Cucumber.</title>
        <authorList>
            <person name="Wu F."/>
            <person name="An Y."/>
        </authorList>
    </citation>
    <scope>NUCLEOTIDE SEQUENCE [LARGE SCALE GENOMIC DNA]</scope>
    <source>
        <strain evidence="2 3">P620</strain>
    </source>
</reference>
<dbReference type="Gene3D" id="1.10.10.10">
    <property type="entry name" value="Winged helix-like DNA-binding domain superfamily/Winged helix DNA-binding domain"/>
    <property type="match status" value="1"/>
</dbReference>
<evidence type="ECO:0000256" key="1">
    <source>
        <dbReference type="SAM" id="MobiDB-lite"/>
    </source>
</evidence>
<gene>
    <name evidence="2" type="ORF">GJ746_08325</name>
</gene>